<proteinExistence type="predicted"/>
<gene>
    <name evidence="1" type="ORF">WN944_013415</name>
</gene>
<dbReference type="AlphaFoldDB" id="A0AAP0QJR8"/>
<keyword evidence="2" id="KW-1185">Reference proteome</keyword>
<reference evidence="1 2" key="1">
    <citation type="submission" date="2024-05" db="EMBL/GenBank/DDBJ databases">
        <title>Haplotype-resolved chromosome-level genome assembly of Huyou (Citrus changshanensis).</title>
        <authorList>
            <person name="Miao C."/>
            <person name="Chen W."/>
            <person name="Wu Y."/>
            <person name="Wang L."/>
            <person name="Zhao S."/>
            <person name="Grierson D."/>
            <person name="Xu C."/>
            <person name="Chen K."/>
        </authorList>
    </citation>
    <scope>NUCLEOTIDE SEQUENCE [LARGE SCALE GENOMIC DNA]</scope>
    <source>
        <strain evidence="1">01-14</strain>
        <tissue evidence="1">Leaf</tissue>
    </source>
</reference>
<comment type="caution">
    <text evidence="1">The sequence shown here is derived from an EMBL/GenBank/DDBJ whole genome shotgun (WGS) entry which is preliminary data.</text>
</comment>
<dbReference type="EMBL" id="JBCGBO010000005">
    <property type="protein sequence ID" value="KAK9198231.1"/>
    <property type="molecule type" value="Genomic_DNA"/>
</dbReference>
<accession>A0AAP0QJR8</accession>
<sequence length="57" mass="6179">MEVVSKVTTTLRMSILSGQMISASLEMQMQAIGEPKTMDGKTSPTRNTAVITFLTES</sequence>
<protein>
    <submittedName>
        <fullName evidence="1">Uncharacterized protein</fullName>
    </submittedName>
</protein>
<evidence type="ECO:0000313" key="1">
    <source>
        <dbReference type="EMBL" id="KAK9198231.1"/>
    </source>
</evidence>
<evidence type="ECO:0000313" key="2">
    <source>
        <dbReference type="Proteomes" id="UP001428341"/>
    </source>
</evidence>
<organism evidence="1 2">
    <name type="scientific">Citrus x changshan-huyou</name>
    <dbReference type="NCBI Taxonomy" id="2935761"/>
    <lineage>
        <taxon>Eukaryota</taxon>
        <taxon>Viridiplantae</taxon>
        <taxon>Streptophyta</taxon>
        <taxon>Embryophyta</taxon>
        <taxon>Tracheophyta</taxon>
        <taxon>Spermatophyta</taxon>
        <taxon>Magnoliopsida</taxon>
        <taxon>eudicotyledons</taxon>
        <taxon>Gunneridae</taxon>
        <taxon>Pentapetalae</taxon>
        <taxon>rosids</taxon>
        <taxon>malvids</taxon>
        <taxon>Sapindales</taxon>
        <taxon>Rutaceae</taxon>
        <taxon>Aurantioideae</taxon>
        <taxon>Citrus</taxon>
    </lineage>
</organism>
<dbReference type="Proteomes" id="UP001428341">
    <property type="component" value="Unassembled WGS sequence"/>
</dbReference>
<name>A0AAP0QJR8_9ROSI</name>